<sequence>MNKIFKKLSIILISLFVSACALLFILPKPTLLEGTSFSRAVYDSHHKLLRLTLSQDEKYRLFTPLSQISKQLVEATLLQEDQYFYWHYGVNPWATVKAIWQTYGAQTRRIGASTITMQVARMRYGMNSKTISGKILQIIRAVQIEMHYNKEEILEAYLNLAPYGGNIEGVGAASLVYFGTSVNEMSLPQSLTMSIIPQNPGKRTPYNKELKKIREHLLGKWLNNHPEDLNKKGMFALPLVMQNTHMLPFNAPHFVNKILQDSSKDQQSIDTTLDYATQMILERITQHYLARKQGLGVNNAAVLLVDTRDMGIKGMLGSADFFNKAISGQINGIETKRSPGSTLKPFIYGLALDQGLIHPNTVLKDVPHSFNGYNPENFDYDFMGPIKAKDALVLSRNIPAIYLASQLNNPSLHQLLEKAQISQLRSESYYGLSLSLGGIELTMNELVGLYAMLVNDGIWHPIRSFKNKKKQEGIRLLSPEASYLVLDMLQNTPRLDDTSRGGILPIAWKTGTSSGYRDAWTIGTFGPYVMAVWIGNFDNKSNPAFIGKDVAAPLFFELVDAIKHEKGPIHPLKKHLEQMNLKKVEVCKASGMLPTRYCKDREWSWFIPGKSPIKTDTIYREVAINSKTGLRTCHMDELTRFEVYEFWPSDLLSIFKKAGIQRHTPPFYEPDCILSGNMGITPHITSPQTGISYIIRADSQQNNTIPLTAVTDAGIANIYWFINETFIAKTKAGESYLWKAKPGKFVVRIVDDHGQSDAQDITVQLES</sequence>
<dbReference type="UniPathway" id="UPA00219"/>
<comment type="pathway">
    <text evidence="1">Cell wall biogenesis; peptidoglycan biosynthesis.</text>
</comment>
<proteinExistence type="inferred from homology"/>
<evidence type="ECO:0000256" key="5">
    <source>
        <dbReference type="ARBA" id="ARBA00022670"/>
    </source>
</evidence>
<dbReference type="RefSeq" id="WP_031565777.1">
    <property type="nucleotide sequence ID" value="NZ_CAAAIS010000003.1"/>
</dbReference>
<feature type="domain" description="Glycosyl transferase family 51" evidence="13">
    <location>
        <begin position="55"/>
        <end position="209"/>
    </location>
</feature>
<evidence type="ECO:0000256" key="4">
    <source>
        <dbReference type="ARBA" id="ARBA00022645"/>
    </source>
</evidence>
<evidence type="ECO:0000256" key="1">
    <source>
        <dbReference type="ARBA" id="ARBA00004752"/>
    </source>
</evidence>
<evidence type="ECO:0000259" key="12">
    <source>
        <dbReference type="Pfam" id="PF00905"/>
    </source>
</evidence>
<dbReference type="Pfam" id="PF06832">
    <property type="entry name" value="BiPBP_C"/>
    <property type="match status" value="1"/>
</dbReference>
<dbReference type="EMBL" id="UGPB01000001">
    <property type="protein sequence ID" value="STY29307.1"/>
    <property type="molecule type" value="Genomic_DNA"/>
</dbReference>
<dbReference type="Gene3D" id="3.40.710.10">
    <property type="entry name" value="DD-peptidase/beta-lactamase superfamily"/>
    <property type="match status" value="1"/>
</dbReference>
<evidence type="ECO:0000256" key="3">
    <source>
        <dbReference type="ARBA" id="ARBA00007739"/>
    </source>
</evidence>
<dbReference type="InterPro" id="IPR009647">
    <property type="entry name" value="PBP_C"/>
</dbReference>
<evidence type="ECO:0000256" key="11">
    <source>
        <dbReference type="ARBA" id="ARBA00049902"/>
    </source>
</evidence>
<dbReference type="GO" id="GO:0006508">
    <property type="term" value="P:proteolysis"/>
    <property type="evidence" value="ECO:0007669"/>
    <property type="project" value="UniProtKB-KW"/>
</dbReference>
<dbReference type="InterPro" id="IPR001460">
    <property type="entry name" value="PCN-bd_Tpept"/>
</dbReference>
<evidence type="ECO:0000256" key="9">
    <source>
        <dbReference type="ARBA" id="ARBA00023268"/>
    </source>
</evidence>
<name>A0A378LRF8_9GAMM</name>
<dbReference type="GO" id="GO:0009252">
    <property type="term" value="P:peptidoglycan biosynthetic process"/>
    <property type="evidence" value="ECO:0007669"/>
    <property type="project" value="UniProtKB-UniPathway"/>
</dbReference>
<accession>A0A378LRF8</accession>
<evidence type="ECO:0000313" key="15">
    <source>
        <dbReference type="EMBL" id="STY29307.1"/>
    </source>
</evidence>
<dbReference type="InterPro" id="IPR050396">
    <property type="entry name" value="Glycosyltr_51/Transpeptidase"/>
</dbReference>
<dbReference type="SUPFAM" id="SSF56601">
    <property type="entry name" value="beta-lactamase/transpeptidase-like"/>
    <property type="match status" value="1"/>
</dbReference>
<evidence type="ECO:0000256" key="7">
    <source>
        <dbReference type="ARBA" id="ARBA00022679"/>
    </source>
</evidence>
<comment type="similarity">
    <text evidence="3">In the N-terminal section; belongs to the glycosyltransferase 51 family.</text>
</comment>
<dbReference type="GO" id="GO:0030288">
    <property type="term" value="C:outer membrane-bounded periplasmic space"/>
    <property type="evidence" value="ECO:0007669"/>
    <property type="project" value="TreeGrafter"/>
</dbReference>
<organism evidence="15 16">
    <name type="scientific">Legionella wadsworthii</name>
    <dbReference type="NCBI Taxonomy" id="28088"/>
    <lineage>
        <taxon>Bacteria</taxon>
        <taxon>Pseudomonadati</taxon>
        <taxon>Pseudomonadota</taxon>
        <taxon>Gammaproteobacteria</taxon>
        <taxon>Legionellales</taxon>
        <taxon>Legionellaceae</taxon>
        <taxon>Legionella</taxon>
    </lineage>
</organism>
<dbReference type="Proteomes" id="UP000255297">
    <property type="component" value="Unassembled WGS sequence"/>
</dbReference>
<comment type="catalytic activity">
    <reaction evidence="11">
        <text>[GlcNAc-(1-&gt;4)-Mur2Ac(oyl-L-Ala-gamma-D-Glu-L-Lys-D-Ala-D-Ala)](n)-di-trans,octa-cis-undecaprenyl diphosphate + beta-D-GlcNAc-(1-&gt;4)-Mur2Ac(oyl-L-Ala-gamma-D-Glu-L-Lys-D-Ala-D-Ala)-di-trans,octa-cis-undecaprenyl diphosphate = [GlcNAc-(1-&gt;4)-Mur2Ac(oyl-L-Ala-gamma-D-Glu-L-Lys-D-Ala-D-Ala)](n+1)-di-trans,octa-cis-undecaprenyl diphosphate + di-trans,octa-cis-undecaprenyl diphosphate + H(+)</text>
        <dbReference type="Rhea" id="RHEA:23708"/>
        <dbReference type="Rhea" id="RHEA-COMP:9602"/>
        <dbReference type="Rhea" id="RHEA-COMP:9603"/>
        <dbReference type="ChEBI" id="CHEBI:15378"/>
        <dbReference type="ChEBI" id="CHEBI:58405"/>
        <dbReference type="ChEBI" id="CHEBI:60033"/>
        <dbReference type="ChEBI" id="CHEBI:78435"/>
        <dbReference type="EC" id="2.4.99.28"/>
    </reaction>
</comment>
<evidence type="ECO:0000259" key="13">
    <source>
        <dbReference type="Pfam" id="PF00912"/>
    </source>
</evidence>
<dbReference type="Pfam" id="PF00905">
    <property type="entry name" value="Transpeptidase"/>
    <property type="match status" value="1"/>
</dbReference>
<dbReference type="STRING" id="1122170.GCA_000701265_00994"/>
<dbReference type="EC" id="2.4.99.28" evidence="10"/>
<dbReference type="OrthoDB" id="9766909at2"/>
<evidence type="ECO:0000256" key="10">
    <source>
        <dbReference type="ARBA" id="ARBA00044770"/>
    </source>
</evidence>
<dbReference type="GO" id="GO:0008658">
    <property type="term" value="F:penicillin binding"/>
    <property type="evidence" value="ECO:0007669"/>
    <property type="project" value="InterPro"/>
</dbReference>
<feature type="domain" description="Penicillin-binding protein transpeptidase" evidence="12">
    <location>
        <begin position="301"/>
        <end position="518"/>
    </location>
</feature>
<dbReference type="SUPFAM" id="SSF53955">
    <property type="entry name" value="Lysozyme-like"/>
    <property type="match status" value="1"/>
</dbReference>
<evidence type="ECO:0000256" key="2">
    <source>
        <dbReference type="ARBA" id="ARBA00007090"/>
    </source>
</evidence>
<evidence type="ECO:0000256" key="6">
    <source>
        <dbReference type="ARBA" id="ARBA00022676"/>
    </source>
</evidence>
<evidence type="ECO:0000256" key="8">
    <source>
        <dbReference type="ARBA" id="ARBA00022801"/>
    </source>
</evidence>
<keyword evidence="5" id="KW-0645">Protease</keyword>
<dbReference type="InterPro" id="IPR012338">
    <property type="entry name" value="Beta-lactam/transpept-like"/>
</dbReference>
<keyword evidence="4" id="KW-0121">Carboxypeptidase</keyword>
<dbReference type="AlphaFoldDB" id="A0A378LRF8"/>
<dbReference type="NCBIfam" id="TIGR02073">
    <property type="entry name" value="PBP_1c"/>
    <property type="match status" value="1"/>
</dbReference>
<dbReference type="InterPro" id="IPR001264">
    <property type="entry name" value="Glyco_trans_51"/>
</dbReference>
<dbReference type="InterPro" id="IPR036950">
    <property type="entry name" value="PBP_transglycosylase"/>
</dbReference>
<reference evidence="15 16" key="1">
    <citation type="submission" date="2018-06" db="EMBL/GenBank/DDBJ databases">
        <authorList>
            <consortium name="Pathogen Informatics"/>
            <person name="Doyle S."/>
        </authorList>
    </citation>
    <scope>NUCLEOTIDE SEQUENCE [LARGE SCALE GENOMIC DNA]</scope>
    <source>
        <strain evidence="15 16">NCTC11532</strain>
    </source>
</reference>
<keyword evidence="8" id="KW-0378">Hydrolase</keyword>
<gene>
    <name evidence="15" type="primary">pbpC</name>
    <name evidence="15" type="ORF">NCTC11532_01492</name>
</gene>
<evidence type="ECO:0000313" key="16">
    <source>
        <dbReference type="Proteomes" id="UP000255297"/>
    </source>
</evidence>
<keyword evidence="16" id="KW-1185">Reference proteome</keyword>
<dbReference type="GO" id="GO:0008955">
    <property type="term" value="F:peptidoglycan glycosyltransferase activity"/>
    <property type="evidence" value="ECO:0007669"/>
    <property type="project" value="UniProtKB-EC"/>
</dbReference>
<keyword evidence="6" id="KW-0328">Glycosyltransferase</keyword>
<keyword evidence="7" id="KW-0808">Transferase</keyword>
<protein>
    <recommendedName>
        <fullName evidence="10">peptidoglycan glycosyltransferase</fullName>
        <ecNumber evidence="10">2.4.99.28</ecNumber>
    </recommendedName>
</protein>
<dbReference type="PROSITE" id="PS51257">
    <property type="entry name" value="PROKAR_LIPOPROTEIN"/>
    <property type="match status" value="1"/>
</dbReference>
<dbReference type="InterPro" id="IPR023346">
    <property type="entry name" value="Lysozyme-like_dom_sf"/>
</dbReference>
<dbReference type="GO" id="GO:0004180">
    <property type="term" value="F:carboxypeptidase activity"/>
    <property type="evidence" value="ECO:0007669"/>
    <property type="project" value="UniProtKB-KW"/>
</dbReference>
<comment type="similarity">
    <text evidence="2">In the C-terminal section; belongs to the transpeptidase family.</text>
</comment>
<dbReference type="InterPro" id="IPR011815">
    <property type="entry name" value="PBP_1c"/>
</dbReference>
<dbReference type="Gene3D" id="1.10.3810.10">
    <property type="entry name" value="Biosynthetic peptidoglycan transglycosylase-like"/>
    <property type="match status" value="1"/>
</dbReference>
<feature type="domain" description="Penicillin-binding C-terminal" evidence="14">
    <location>
        <begin position="680"/>
        <end position="758"/>
    </location>
</feature>
<evidence type="ECO:0000259" key="14">
    <source>
        <dbReference type="Pfam" id="PF06832"/>
    </source>
</evidence>
<dbReference type="PANTHER" id="PTHR32282:SF15">
    <property type="entry name" value="PENICILLIN-BINDING PROTEIN 1C"/>
    <property type="match status" value="1"/>
</dbReference>
<dbReference type="Pfam" id="PF00912">
    <property type="entry name" value="Transgly"/>
    <property type="match status" value="1"/>
</dbReference>
<dbReference type="PANTHER" id="PTHR32282">
    <property type="entry name" value="BINDING PROTEIN TRANSPEPTIDASE, PUTATIVE-RELATED"/>
    <property type="match status" value="1"/>
</dbReference>
<keyword evidence="9" id="KW-0511">Multifunctional enzyme</keyword>